<accession>A0AAW1IP56</accession>
<dbReference type="EMBL" id="JBDFQZ010000009">
    <property type="protein sequence ID" value="KAK9691854.1"/>
    <property type="molecule type" value="Genomic_DNA"/>
</dbReference>
<evidence type="ECO:0000259" key="3">
    <source>
        <dbReference type="Pfam" id="PF11250"/>
    </source>
</evidence>
<dbReference type="Proteomes" id="UP001443914">
    <property type="component" value="Unassembled WGS sequence"/>
</dbReference>
<evidence type="ECO:0000313" key="5">
    <source>
        <dbReference type="Proteomes" id="UP001443914"/>
    </source>
</evidence>
<dbReference type="InterPro" id="IPR021410">
    <property type="entry name" value="FAF"/>
</dbReference>
<comment type="caution">
    <text evidence="4">The sequence shown here is derived from an EMBL/GenBank/DDBJ whole genome shotgun (WGS) entry which is preliminary data.</text>
</comment>
<name>A0AAW1IP56_SAPOF</name>
<dbReference type="Pfam" id="PF11250">
    <property type="entry name" value="FAF"/>
    <property type="match status" value="1"/>
</dbReference>
<keyword evidence="5" id="KW-1185">Reference proteome</keyword>
<sequence>MNSFFDKNKLSPIHAFHQTPGDYPSSPKPKIDPNYSEYVTNPSPVAGNIAGEFKGSEIGLLSCTESLGFESSEEMMSSLDEVSSRNSKKSLSLSVSTSSTSSFCSRIIPFCCSPSSGGKYMRRERMKMKTKADLPPPLTSLSENGRRNFTLKSVRKDGRLEIVGVMIERPEILCASRSNGRLRLHLVQTSVRNDDDENDGDEEDEVVEEEEVAVAEAEEEVEVEVEAEEGGGEVEGDQWRVVTAAAARRCYHMREVQVWGQQHRYVTTM</sequence>
<evidence type="ECO:0000256" key="2">
    <source>
        <dbReference type="SAM" id="Coils"/>
    </source>
</evidence>
<feature type="domain" description="FAF" evidence="3">
    <location>
        <begin position="134"/>
        <end position="186"/>
    </location>
</feature>
<feature type="coiled-coil region" evidence="2">
    <location>
        <begin position="200"/>
        <end position="227"/>
    </location>
</feature>
<protein>
    <recommendedName>
        <fullName evidence="3">FAF domain-containing protein</fullName>
    </recommendedName>
</protein>
<gene>
    <name evidence="4" type="ORF">RND81_09G224300</name>
</gene>
<organism evidence="4 5">
    <name type="scientific">Saponaria officinalis</name>
    <name type="common">Common soapwort</name>
    <name type="synonym">Lychnis saponaria</name>
    <dbReference type="NCBI Taxonomy" id="3572"/>
    <lineage>
        <taxon>Eukaryota</taxon>
        <taxon>Viridiplantae</taxon>
        <taxon>Streptophyta</taxon>
        <taxon>Embryophyta</taxon>
        <taxon>Tracheophyta</taxon>
        <taxon>Spermatophyta</taxon>
        <taxon>Magnoliopsida</taxon>
        <taxon>eudicotyledons</taxon>
        <taxon>Gunneridae</taxon>
        <taxon>Pentapetalae</taxon>
        <taxon>Caryophyllales</taxon>
        <taxon>Caryophyllaceae</taxon>
        <taxon>Caryophylleae</taxon>
        <taxon>Saponaria</taxon>
    </lineage>
</organism>
<comment type="similarity">
    <text evidence="1">Belongs to the fantastic four family.</text>
</comment>
<evidence type="ECO:0000313" key="4">
    <source>
        <dbReference type="EMBL" id="KAK9691854.1"/>
    </source>
</evidence>
<keyword evidence="2" id="KW-0175">Coiled coil</keyword>
<evidence type="ECO:0000256" key="1">
    <source>
        <dbReference type="ARBA" id="ARBA00008690"/>
    </source>
</evidence>
<reference evidence="4" key="1">
    <citation type="submission" date="2024-03" db="EMBL/GenBank/DDBJ databases">
        <title>WGS assembly of Saponaria officinalis var. Norfolk2.</title>
        <authorList>
            <person name="Jenkins J."/>
            <person name="Shu S."/>
            <person name="Grimwood J."/>
            <person name="Barry K."/>
            <person name="Goodstein D."/>
            <person name="Schmutz J."/>
            <person name="Leebens-Mack J."/>
            <person name="Osbourn A."/>
        </authorList>
    </citation>
    <scope>NUCLEOTIDE SEQUENCE [LARGE SCALE GENOMIC DNA]</scope>
    <source>
        <strain evidence="4">JIC</strain>
    </source>
</reference>
<dbReference type="PANTHER" id="PTHR33155">
    <property type="entry name" value="FANTASTIC FOUR-LIKE PROTEIN (DUF3049)"/>
    <property type="match status" value="1"/>
</dbReference>
<dbReference type="PANTHER" id="PTHR33155:SF27">
    <property type="entry name" value="FANTASTIC FOUR-LIKE PROTEIN (DUF3049)"/>
    <property type="match status" value="1"/>
</dbReference>
<dbReference type="AlphaFoldDB" id="A0AAW1IP56"/>
<proteinExistence type="inferred from homology"/>
<dbReference type="InterPro" id="IPR046431">
    <property type="entry name" value="FAF_dom"/>
</dbReference>